<dbReference type="EMBL" id="QFRJ01000023">
    <property type="protein sequence ID" value="PWH81227.1"/>
    <property type="molecule type" value="Genomic_DNA"/>
</dbReference>
<protein>
    <submittedName>
        <fullName evidence="1">Uncharacterized protein</fullName>
    </submittedName>
</protein>
<evidence type="ECO:0000313" key="1">
    <source>
        <dbReference type="EMBL" id="PWH81227.1"/>
    </source>
</evidence>
<sequence length="254" mass="28180">MQKLIYGGLFLVALGILIFGCEKEYFDDNKATDNNKTNNSKQKPIKNKSVSIFANENNPADSIGVYHNLMLDDLLNEYSYSNNHSIMEEQVKANTPLVLDTYFPDISDIDLNELNNIPSMEGAFYLIDFDDYSEIIGSLNGLSTSEAQLIIAYVSECISHESHFADNNICEILIEIENDFIQNRGANFDEFYYTSSIFRYSLIYHYSLNNKQKLSKWWKKAIGDAAGALIGGALSGGMGALQGAAAGSAIADLL</sequence>
<dbReference type="Proteomes" id="UP000245370">
    <property type="component" value="Unassembled WGS sequence"/>
</dbReference>
<evidence type="ECO:0000313" key="2">
    <source>
        <dbReference type="Proteomes" id="UP000245370"/>
    </source>
</evidence>
<accession>A0A2U2X0C4</accession>
<dbReference type="AlphaFoldDB" id="A0A2U2X0C4"/>
<reference evidence="1 2" key="1">
    <citation type="submission" date="2018-05" db="EMBL/GenBank/DDBJ databases">
        <title>Brumimicrobium oceani sp. nov., isolated from coastal sediment.</title>
        <authorList>
            <person name="Kou Y."/>
        </authorList>
    </citation>
    <scope>NUCLEOTIDE SEQUENCE [LARGE SCALE GENOMIC DNA]</scope>
    <source>
        <strain evidence="1 2">C305</strain>
    </source>
</reference>
<comment type="caution">
    <text evidence="1">The sequence shown here is derived from an EMBL/GenBank/DDBJ whole genome shotgun (WGS) entry which is preliminary data.</text>
</comment>
<organism evidence="1 2">
    <name type="scientific">Brumimicrobium oceani</name>
    <dbReference type="NCBI Taxonomy" id="2100725"/>
    <lineage>
        <taxon>Bacteria</taxon>
        <taxon>Pseudomonadati</taxon>
        <taxon>Bacteroidota</taxon>
        <taxon>Flavobacteriia</taxon>
        <taxon>Flavobacteriales</taxon>
        <taxon>Crocinitomicaceae</taxon>
        <taxon>Brumimicrobium</taxon>
    </lineage>
</organism>
<dbReference type="PROSITE" id="PS51257">
    <property type="entry name" value="PROKAR_LIPOPROTEIN"/>
    <property type="match status" value="1"/>
</dbReference>
<keyword evidence="2" id="KW-1185">Reference proteome</keyword>
<dbReference type="RefSeq" id="WP_109360827.1">
    <property type="nucleotide sequence ID" value="NZ_QFRJ01000023.1"/>
</dbReference>
<gene>
    <name evidence="1" type="ORF">DIT68_15950</name>
</gene>
<name>A0A2U2X0C4_9FLAO</name>
<reference evidence="1 2" key="2">
    <citation type="submission" date="2018-05" db="EMBL/GenBank/DDBJ databases">
        <authorList>
            <person name="Lanie J.A."/>
            <person name="Ng W.-L."/>
            <person name="Kazmierczak K.M."/>
            <person name="Andrzejewski T.M."/>
            <person name="Davidsen T.M."/>
            <person name="Wayne K.J."/>
            <person name="Tettelin H."/>
            <person name="Glass J.I."/>
            <person name="Rusch D."/>
            <person name="Podicherti R."/>
            <person name="Tsui H.-C.T."/>
            <person name="Winkler M.E."/>
        </authorList>
    </citation>
    <scope>NUCLEOTIDE SEQUENCE [LARGE SCALE GENOMIC DNA]</scope>
    <source>
        <strain evidence="1 2">C305</strain>
    </source>
</reference>
<proteinExistence type="predicted"/>